<gene>
    <name evidence="1" type="ORF">SAMN05421854_110203</name>
</gene>
<evidence type="ECO:0000313" key="1">
    <source>
        <dbReference type="EMBL" id="SFQ30822.1"/>
    </source>
</evidence>
<dbReference type="AlphaFoldDB" id="A0A1I5XFR8"/>
<sequence>MKAGDEVTAARGIGGIARPHVPAGAVGAVVEPAGLASSAVVEFRIPGGVFSRAETVRVEVGPDEVRPR</sequence>
<proteinExistence type="predicted"/>
<dbReference type="Proteomes" id="UP000199137">
    <property type="component" value="Unassembled WGS sequence"/>
</dbReference>
<evidence type="ECO:0000313" key="2">
    <source>
        <dbReference type="Proteomes" id="UP000199137"/>
    </source>
</evidence>
<name>A0A1I5XFR8_9PSEU</name>
<dbReference type="EMBL" id="FOWC01000010">
    <property type="protein sequence ID" value="SFQ30822.1"/>
    <property type="molecule type" value="Genomic_DNA"/>
</dbReference>
<dbReference type="STRING" id="112413.SAMN05421854_110203"/>
<organism evidence="1 2">
    <name type="scientific">Amycolatopsis rubida</name>
    <dbReference type="NCBI Taxonomy" id="112413"/>
    <lineage>
        <taxon>Bacteria</taxon>
        <taxon>Bacillati</taxon>
        <taxon>Actinomycetota</taxon>
        <taxon>Actinomycetes</taxon>
        <taxon>Pseudonocardiales</taxon>
        <taxon>Pseudonocardiaceae</taxon>
        <taxon>Amycolatopsis</taxon>
    </lineage>
</organism>
<accession>A0A1I5XFR8</accession>
<reference evidence="1 2" key="1">
    <citation type="submission" date="2016-10" db="EMBL/GenBank/DDBJ databases">
        <authorList>
            <person name="de Groot N.N."/>
        </authorList>
    </citation>
    <scope>NUCLEOTIDE SEQUENCE [LARGE SCALE GENOMIC DNA]</scope>
    <source>
        <strain evidence="1 2">DSM 44637</strain>
    </source>
</reference>
<protein>
    <submittedName>
        <fullName evidence="1">Uncharacterized protein</fullName>
    </submittedName>
</protein>